<evidence type="ECO:0000256" key="3">
    <source>
        <dbReference type="ARBA" id="ARBA00022723"/>
    </source>
</evidence>
<keyword evidence="6" id="KW-0464">Manganese</keyword>
<feature type="domain" description="Nudix hydrolase" evidence="7">
    <location>
        <begin position="50"/>
        <end position="206"/>
    </location>
</feature>
<evidence type="ECO:0000256" key="2">
    <source>
        <dbReference type="ARBA" id="ARBA00001946"/>
    </source>
</evidence>
<dbReference type="GO" id="GO:0046872">
    <property type="term" value="F:metal ion binding"/>
    <property type="evidence" value="ECO:0007669"/>
    <property type="project" value="UniProtKB-KW"/>
</dbReference>
<accession>A0A067TBR0</accession>
<dbReference type="InterPro" id="IPR000086">
    <property type="entry name" value="NUDIX_hydrolase_dom"/>
</dbReference>
<dbReference type="AlphaFoldDB" id="A0A067TBR0"/>
<dbReference type="PANTHER" id="PTHR12992">
    <property type="entry name" value="NUDIX HYDROLASE"/>
    <property type="match status" value="1"/>
</dbReference>
<comment type="cofactor">
    <cofactor evidence="1">
        <name>Mn(2+)</name>
        <dbReference type="ChEBI" id="CHEBI:29035"/>
    </cofactor>
</comment>
<name>A0A067TBR0_GALM3</name>
<keyword evidence="4" id="KW-0378">Hydrolase</keyword>
<keyword evidence="5" id="KW-0460">Magnesium</keyword>
<dbReference type="Pfam" id="PF00293">
    <property type="entry name" value="NUDIX"/>
    <property type="match status" value="1"/>
</dbReference>
<comment type="cofactor">
    <cofactor evidence="2">
        <name>Mg(2+)</name>
        <dbReference type="ChEBI" id="CHEBI:18420"/>
    </cofactor>
</comment>
<dbReference type="PANTHER" id="PTHR12992:SF24">
    <property type="entry name" value="PEROXISOMAL COENZYME A DIPHOSPHATASE NUDT7"/>
    <property type="match status" value="1"/>
</dbReference>
<evidence type="ECO:0000256" key="1">
    <source>
        <dbReference type="ARBA" id="ARBA00001936"/>
    </source>
</evidence>
<evidence type="ECO:0000313" key="9">
    <source>
        <dbReference type="Proteomes" id="UP000027222"/>
    </source>
</evidence>
<evidence type="ECO:0000256" key="5">
    <source>
        <dbReference type="ARBA" id="ARBA00022842"/>
    </source>
</evidence>
<dbReference type="Proteomes" id="UP000027222">
    <property type="component" value="Unassembled WGS sequence"/>
</dbReference>
<dbReference type="STRING" id="685588.A0A067TBR0"/>
<dbReference type="GO" id="GO:0015938">
    <property type="term" value="P:coenzyme A catabolic process"/>
    <property type="evidence" value="ECO:0007669"/>
    <property type="project" value="TreeGrafter"/>
</dbReference>
<dbReference type="OrthoDB" id="206213at2759"/>
<dbReference type="GO" id="GO:0010945">
    <property type="term" value="F:coenzyme A diphosphatase activity"/>
    <property type="evidence" value="ECO:0007669"/>
    <property type="project" value="InterPro"/>
</dbReference>
<evidence type="ECO:0000256" key="4">
    <source>
        <dbReference type="ARBA" id="ARBA00022801"/>
    </source>
</evidence>
<dbReference type="HOGENOM" id="CLU_076940_0_0_1"/>
<gene>
    <name evidence="8" type="ORF">GALMADRAFT_240887</name>
</gene>
<sequence length="258" mass="28388">MSLRPRRTAHSLASTSLVSLSKPFTPNTLNVLRNALKTHKLHPDEMAPKSRNAAVLIPFCNVGGEPGILLEVRAKTLRSHSGEISFPGGRVDETDQSLLCGALRETHEELGIDPRRVEVLGEVGPPEMNLRGDLRVWPFVGFVHSLNENMVRGDEPFPSLDMAAIRTQASPSEVAAAIHLPLHVFATPNRIRTSTFRASEPYWAVDVTDIVQSVLTQDVVTTKTAEEEVGPGVNGRVEVWGLTGWYLSLLMKALQVYR</sequence>
<evidence type="ECO:0000313" key="8">
    <source>
        <dbReference type="EMBL" id="KDR80571.1"/>
    </source>
</evidence>
<evidence type="ECO:0000259" key="7">
    <source>
        <dbReference type="PROSITE" id="PS51462"/>
    </source>
</evidence>
<dbReference type="SUPFAM" id="SSF55811">
    <property type="entry name" value="Nudix"/>
    <property type="match status" value="1"/>
</dbReference>
<protein>
    <recommendedName>
        <fullName evidence="7">Nudix hydrolase domain-containing protein</fullName>
    </recommendedName>
</protein>
<dbReference type="PROSITE" id="PS51462">
    <property type="entry name" value="NUDIX"/>
    <property type="match status" value="1"/>
</dbReference>
<dbReference type="InterPro" id="IPR045121">
    <property type="entry name" value="CoAse"/>
</dbReference>
<dbReference type="EMBL" id="KL142371">
    <property type="protein sequence ID" value="KDR80571.1"/>
    <property type="molecule type" value="Genomic_DNA"/>
</dbReference>
<dbReference type="Gene3D" id="3.90.79.10">
    <property type="entry name" value="Nucleoside Triphosphate Pyrophosphohydrolase"/>
    <property type="match status" value="1"/>
</dbReference>
<reference evidence="9" key="1">
    <citation type="journal article" date="2014" name="Proc. Natl. Acad. Sci. U.S.A.">
        <title>Extensive sampling of basidiomycete genomes demonstrates inadequacy of the white-rot/brown-rot paradigm for wood decay fungi.</title>
        <authorList>
            <person name="Riley R."/>
            <person name="Salamov A.A."/>
            <person name="Brown D.W."/>
            <person name="Nagy L.G."/>
            <person name="Floudas D."/>
            <person name="Held B.W."/>
            <person name="Levasseur A."/>
            <person name="Lombard V."/>
            <person name="Morin E."/>
            <person name="Otillar R."/>
            <person name="Lindquist E.A."/>
            <person name="Sun H."/>
            <person name="LaButti K.M."/>
            <person name="Schmutz J."/>
            <person name="Jabbour D."/>
            <person name="Luo H."/>
            <person name="Baker S.E."/>
            <person name="Pisabarro A.G."/>
            <person name="Walton J.D."/>
            <person name="Blanchette R.A."/>
            <person name="Henrissat B."/>
            <person name="Martin F."/>
            <person name="Cullen D."/>
            <person name="Hibbett D.S."/>
            <person name="Grigoriev I.V."/>
        </authorList>
    </citation>
    <scope>NUCLEOTIDE SEQUENCE [LARGE SCALE GENOMIC DNA]</scope>
    <source>
        <strain evidence="9">CBS 339.88</strain>
    </source>
</reference>
<proteinExistence type="predicted"/>
<dbReference type="CDD" id="cd03426">
    <property type="entry name" value="NUDIX_CoAse_Nudt7"/>
    <property type="match status" value="1"/>
</dbReference>
<keyword evidence="3" id="KW-0479">Metal-binding</keyword>
<dbReference type="InterPro" id="IPR015797">
    <property type="entry name" value="NUDIX_hydrolase-like_dom_sf"/>
</dbReference>
<organism evidence="8 9">
    <name type="scientific">Galerina marginata (strain CBS 339.88)</name>
    <dbReference type="NCBI Taxonomy" id="685588"/>
    <lineage>
        <taxon>Eukaryota</taxon>
        <taxon>Fungi</taxon>
        <taxon>Dikarya</taxon>
        <taxon>Basidiomycota</taxon>
        <taxon>Agaricomycotina</taxon>
        <taxon>Agaricomycetes</taxon>
        <taxon>Agaricomycetidae</taxon>
        <taxon>Agaricales</taxon>
        <taxon>Agaricineae</taxon>
        <taxon>Strophariaceae</taxon>
        <taxon>Galerina</taxon>
    </lineage>
</organism>
<evidence type="ECO:0000256" key="6">
    <source>
        <dbReference type="ARBA" id="ARBA00023211"/>
    </source>
</evidence>
<keyword evidence="9" id="KW-1185">Reference proteome</keyword>